<proteinExistence type="predicted"/>
<comment type="caution">
    <text evidence="1">The sequence shown here is derived from an EMBL/GenBank/DDBJ whole genome shotgun (WGS) entry which is preliminary data.</text>
</comment>
<reference evidence="1 2" key="1">
    <citation type="submission" date="2019-03" db="EMBL/GenBank/DDBJ databases">
        <title>Genomic Encyclopedia of Type Strains, Phase IV (KMG-IV): sequencing the most valuable type-strain genomes for metagenomic binning, comparative biology and taxonomic classification.</title>
        <authorList>
            <person name="Goeker M."/>
        </authorList>
    </citation>
    <scope>NUCLEOTIDE SEQUENCE [LARGE SCALE GENOMIC DNA]</scope>
    <source>
        <strain evidence="1 2">DSM 203</strain>
    </source>
</reference>
<accession>A0A4R4AH33</accession>
<dbReference type="PANTHER" id="PTHR36451:SF1">
    <property type="entry name" value="OMEGA-HYDROXY-BETA-DIHYDROMENAQUINONE-9 SULFOTRANSFERASE STF3"/>
    <property type="match status" value="1"/>
</dbReference>
<dbReference type="EMBL" id="SMDC01000002">
    <property type="protein sequence ID" value="TCW38598.1"/>
    <property type="molecule type" value="Genomic_DNA"/>
</dbReference>
<organism evidence="1 2">
    <name type="scientific">Marichromatium gracile</name>
    <name type="common">Chromatium gracile</name>
    <dbReference type="NCBI Taxonomy" id="1048"/>
    <lineage>
        <taxon>Bacteria</taxon>
        <taxon>Pseudomonadati</taxon>
        <taxon>Pseudomonadota</taxon>
        <taxon>Gammaproteobacteria</taxon>
        <taxon>Chromatiales</taxon>
        <taxon>Chromatiaceae</taxon>
        <taxon>Marichromatium</taxon>
    </lineage>
</organism>
<keyword evidence="1" id="KW-0808">Transferase</keyword>
<sequence length="365" mass="42614">MDKLPESVLFFTRTRRVMTPLYRALSKIESRLLRSRLKRIDIIKPIYITGLPRSGTTILLEMLAQHPAAASHRNYQYVQPYLPYWLDRIYPLVPLGEDRPFERVHKDKLTVTRTSPDVVEEIFWATFFPSIHDESGSSVLDEKTRHPDFERFYRNHIKKMLLSRGACRYLAKNNYNFSRTGYLSKLFPDARFVFVIRDPVHHVASYLKQDLLFNKLNDEDPRWQDYLCGLGHREFGPARSIINLGDDGLVKQISEAWRAGQVVQACARYWNAVYLDIDARLRADKDLAARSLVLRYEDLCRDSANQIDRLLECCELDPEPFAKTKARYMQRLVEPTYYRPDFNDSELSMIAELTGPAAERYGYAG</sequence>
<evidence type="ECO:0000313" key="1">
    <source>
        <dbReference type="EMBL" id="TCW38598.1"/>
    </source>
</evidence>
<dbReference type="SUPFAM" id="SSF52540">
    <property type="entry name" value="P-loop containing nucleoside triphosphate hydrolases"/>
    <property type="match status" value="1"/>
</dbReference>
<dbReference type="Gene3D" id="3.40.50.300">
    <property type="entry name" value="P-loop containing nucleotide triphosphate hydrolases"/>
    <property type="match status" value="1"/>
</dbReference>
<dbReference type="PANTHER" id="PTHR36451">
    <property type="entry name" value="PAPS-DEPENDENT SULFOTRANSFERASE STF3"/>
    <property type="match status" value="1"/>
</dbReference>
<dbReference type="RefSeq" id="WP_165913440.1">
    <property type="nucleotide sequence ID" value="NZ_NRRH01000040.1"/>
</dbReference>
<dbReference type="InterPro" id="IPR027417">
    <property type="entry name" value="P-loop_NTPase"/>
</dbReference>
<evidence type="ECO:0000313" key="2">
    <source>
        <dbReference type="Proteomes" id="UP000295247"/>
    </source>
</evidence>
<protein>
    <submittedName>
        <fullName evidence="1">Sulfotransferase family protein</fullName>
    </submittedName>
</protein>
<dbReference type="Proteomes" id="UP000295247">
    <property type="component" value="Unassembled WGS sequence"/>
</dbReference>
<dbReference type="Pfam" id="PF13469">
    <property type="entry name" value="Sulfotransfer_3"/>
    <property type="match status" value="1"/>
</dbReference>
<dbReference type="InterPro" id="IPR052736">
    <property type="entry name" value="Stf3_sulfotransferase"/>
</dbReference>
<dbReference type="GO" id="GO:0016740">
    <property type="term" value="F:transferase activity"/>
    <property type="evidence" value="ECO:0007669"/>
    <property type="project" value="UniProtKB-KW"/>
</dbReference>
<gene>
    <name evidence="1" type="ORF">EDC29_102494</name>
</gene>
<name>A0A4R4AH33_MARGR</name>
<dbReference type="AlphaFoldDB" id="A0A4R4AH33"/>